<keyword evidence="10" id="KW-1185">Reference proteome</keyword>
<proteinExistence type="predicted"/>
<feature type="domain" description="GAIN-B" evidence="8">
    <location>
        <begin position="1"/>
        <end position="166"/>
    </location>
</feature>
<evidence type="ECO:0000256" key="2">
    <source>
        <dbReference type="ARBA" id="ARBA00022692"/>
    </source>
</evidence>
<dbReference type="InterPro" id="IPR057244">
    <property type="entry name" value="GAIN_B"/>
</dbReference>
<feature type="transmembrane region" description="Helical" evidence="7">
    <location>
        <begin position="519"/>
        <end position="543"/>
    </location>
</feature>
<reference evidence="9" key="1">
    <citation type="submission" date="2021-02" db="EMBL/GenBank/DDBJ databases">
        <authorList>
            <person name="Dougan E. K."/>
            <person name="Rhodes N."/>
            <person name="Thang M."/>
            <person name="Chan C."/>
        </authorList>
    </citation>
    <scope>NUCLEOTIDE SEQUENCE</scope>
</reference>
<dbReference type="OrthoDB" id="428594at2759"/>
<dbReference type="PROSITE" id="PS50221">
    <property type="entry name" value="GAIN_B"/>
    <property type="match status" value="1"/>
</dbReference>
<evidence type="ECO:0000256" key="7">
    <source>
        <dbReference type="SAM" id="Phobius"/>
    </source>
</evidence>
<dbReference type="GO" id="GO:0016020">
    <property type="term" value="C:membrane"/>
    <property type="evidence" value="ECO:0007669"/>
    <property type="project" value="UniProtKB-SubCell"/>
</dbReference>
<comment type="caution">
    <text evidence="9">The sequence shown here is derived from an EMBL/GenBank/DDBJ whole genome shotgun (WGS) entry which is preliminary data.</text>
</comment>
<feature type="transmembrane region" description="Helical" evidence="7">
    <location>
        <begin position="198"/>
        <end position="218"/>
    </location>
</feature>
<dbReference type="Proteomes" id="UP000601435">
    <property type="component" value="Unassembled WGS sequence"/>
</dbReference>
<keyword evidence="2 7" id="KW-0812">Transmembrane</keyword>
<comment type="subcellular location">
    <subcellularLocation>
        <location evidence="1">Membrane</location>
    </subcellularLocation>
</comment>
<evidence type="ECO:0000256" key="3">
    <source>
        <dbReference type="ARBA" id="ARBA00022989"/>
    </source>
</evidence>
<dbReference type="InterPro" id="IPR046338">
    <property type="entry name" value="GAIN_dom_sf"/>
</dbReference>
<feature type="transmembrane region" description="Helical" evidence="7">
    <location>
        <begin position="471"/>
        <end position="491"/>
    </location>
</feature>
<organism evidence="9 10">
    <name type="scientific">Symbiodinium necroappetens</name>
    <dbReference type="NCBI Taxonomy" id="1628268"/>
    <lineage>
        <taxon>Eukaryota</taxon>
        <taxon>Sar</taxon>
        <taxon>Alveolata</taxon>
        <taxon>Dinophyceae</taxon>
        <taxon>Suessiales</taxon>
        <taxon>Symbiodiniaceae</taxon>
        <taxon>Symbiodinium</taxon>
    </lineage>
</organism>
<name>A0A812TBA2_9DINO</name>
<keyword evidence="4 7" id="KW-0472">Membrane</keyword>
<evidence type="ECO:0000256" key="5">
    <source>
        <dbReference type="ARBA" id="ARBA00023157"/>
    </source>
</evidence>
<dbReference type="Gene3D" id="2.60.220.50">
    <property type="match status" value="1"/>
</dbReference>
<evidence type="ECO:0000313" key="10">
    <source>
        <dbReference type="Proteomes" id="UP000601435"/>
    </source>
</evidence>
<feature type="transmembrane region" description="Helical" evidence="7">
    <location>
        <begin position="563"/>
        <end position="584"/>
    </location>
</feature>
<dbReference type="AlphaFoldDB" id="A0A812TBA2"/>
<feature type="region of interest" description="Disordered" evidence="6">
    <location>
        <begin position="617"/>
        <end position="647"/>
    </location>
</feature>
<dbReference type="EMBL" id="CAJNJA010023866">
    <property type="protein sequence ID" value="CAE7517729.1"/>
    <property type="molecule type" value="Genomic_DNA"/>
</dbReference>
<sequence>VTAVAPQALQRSVEVSLGAVAKVRVPSAVLAQAQDADRQAEGAEGTTASGIVLLAFMVVKDETAVKFMDAKNEGELRSEVAAQTLSISLRRDDGSVVPVHRLPEPIEFVLRTNDENASCAFWDEEQSAWSAKGLRTVSRDTPGQLTCRTVHLSIFSAVLNTVWQNVASAVLCSSAWDMLTPGGFERLLESHWMTSPPALAAFVFTFLFFTVLLIAVCVDRRTRRAIPWEMVEPVLFRTSGEDPEDGSEAEEVQESTPRRNCCLRQLAELKDWCFWCAGICFGVENILQIITEVLPNAPEAVVNRCIKTLHAHRSGIAKDSLAILLQPGEKFDADDREDSVPRQVSRSQNRQSIFARLANVAVPELNNFTAAIRDLNAQWNVHIHGASAVKAILVRSWCVRVFVLFPAFHPWIALLRLSILTSYKVRVSLIYLKICTAAFANALFFTSSALPSGSDPACAPKEFLARLTRNLTVGLISACLGDCAVFTLFLLQIRKPIVKHEWTERSMARQISVWRCRTFFFWTIWLLYSSMCLLFVMTFLANVRLEDANSWLQSTGVSLLQDLAILPFTTALAMGTMASLALCSQRVKNKIECRWLEGKNEPLQEFLQEPMPEPDEVSVKVHSAGPKKSVNQAEEATPGQLHAVLPGVPDSEVGLRLLGS</sequence>
<evidence type="ECO:0000256" key="4">
    <source>
        <dbReference type="ARBA" id="ARBA00023136"/>
    </source>
</evidence>
<dbReference type="Pfam" id="PF01825">
    <property type="entry name" value="GPS"/>
    <property type="match status" value="1"/>
</dbReference>
<feature type="transmembrane region" description="Helical" evidence="7">
    <location>
        <begin position="430"/>
        <end position="451"/>
    </location>
</feature>
<keyword evidence="5" id="KW-1015">Disulfide bond</keyword>
<gene>
    <name evidence="9" type="primary">HERC2</name>
    <name evidence="9" type="ORF">SNEC2469_LOCUS14803</name>
</gene>
<dbReference type="InterPro" id="IPR000203">
    <property type="entry name" value="GPS"/>
</dbReference>
<accession>A0A812TBA2</accession>
<dbReference type="SMART" id="SM00303">
    <property type="entry name" value="GPS"/>
    <property type="match status" value="1"/>
</dbReference>
<protein>
    <submittedName>
        <fullName evidence="9">HERC2 protein</fullName>
    </submittedName>
</protein>
<evidence type="ECO:0000313" key="9">
    <source>
        <dbReference type="EMBL" id="CAE7517729.1"/>
    </source>
</evidence>
<keyword evidence="3 7" id="KW-1133">Transmembrane helix</keyword>
<evidence type="ECO:0000259" key="8">
    <source>
        <dbReference type="PROSITE" id="PS50221"/>
    </source>
</evidence>
<evidence type="ECO:0000256" key="6">
    <source>
        <dbReference type="SAM" id="MobiDB-lite"/>
    </source>
</evidence>
<evidence type="ECO:0000256" key="1">
    <source>
        <dbReference type="ARBA" id="ARBA00004370"/>
    </source>
</evidence>
<feature type="non-terminal residue" evidence="9">
    <location>
        <position position="660"/>
    </location>
</feature>